<dbReference type="eggNOG" id="COG1846">
    <property type="taxonomic scope" value="Bacteria"/>
</dbReference>
<evidence type="ECO:0000259" key="1">
    <source>
        <dbReference type="PROSITE" id="PS50995"/>
    </source>
</evidence>
<evidence type="ECO:0000313" key="2">
    <source>
        <dbReference type="EMBL" id="KRM30483.1"/>
    </source>
</evidence>
<dbReference type="InterPro" id="IPR036388">
    <property type="entry name" value="WH-like_DNA-bd_sf"/>
</dbReference>
<reference evidence="2 3" key="1">
    <citation type="journal article" date="2015" name="Genome Announc.">
        <title>Expanding the biotechnology potential of lactobacilli through comparative genomics of 213 strains and associated genera.</title>
        <authorList>
            <person name="Sun Z."/>
            <person name="Harris H.M."/>
            <person name="McCann A."/>
            <person name="Guo C."/>
            <person name="Argimon S."/>
            <person name="Zhang W."/>
            <person name="Yang X."/>
            <person name="Jeffery I.B."/>
            <person name="Cooney J.C."/>
            <person name="Kagawa T.F."/>
            <person name="Liu W."/>
            <person name="Song Y."/>
            <person name="Salvetti E."/>
            <person name="Wrobel A."/>
            <person name="Rasinkangas P."/>
            <person name="Parkhill J."/>
            <person name="Rea M.C."/>
            <person name="O'Sullivan O."/>
            <person name="Ritari J."/>
            <person name="Douillard F.P."/>
            <person name="Paul Ross R."/>
            <person name="Yang R."/>
            <person name="Briner A.E."/>
            <person name="Felis G.E."/>
            <person name="de Vos W.M."/>
            <person name="Barrangou R."/>
            <person name="Klaenhammer T.R."/>
            <person name="Caufield P.W."/>
            <person name="Cui Y."/>
            <person name="Zhang H."/>
            <person name="O'Toole P.W."/>
        </authorList>
    </citation>
    <scope>NUCLEOTIDE SEQUENCE [LARGE SCALE GENOMIC DNA]</scope>
    <source>
        <strain evidence="2 3">DSM 18527</strain>
    </source>
</reference>
<dbReference type="Gene3D" id="1.10.10.10">
    <property type="entry name" value="Winged helix-like DNA-binding domain superfamily/Winged helix DNA-binding domain"/>
    <property type="match status" value="1"/>
</dbReference>
<dbReference type="EMBL" id="AZGA01000088">
    <property type="protein sequence ID" value="KRM30483.1"/>
    <property type="molecule type" value="Genomic_DNA"/>
</dbReference>
<proteinExistence type="predicted"/>
<sequence length="140" mass="15661">MTTENNITALIYTIAKQQTQWLTATLKTLNLNPDQAKALDFIAQHPNTNQQALAKALGRSAASAANLIKVLEKRTLLTRQFGQHNERDKQLQLTAQGKTLVTQIKQQFQVLDSLATGEFSKTQRQALLAQLTQIKQKFDS</sequence>
<evidence type="ECO:0000313" key="3">
    <source>
        <dbReference type="Proteomes" id="UP000051236"/>
    </source>
</evidence>
<dbReference type="PATRIC" id="fig|1423734.3.peg.1634"/>
<dbReference type="OrthoDB" id="2309542at2"/>
<organism evidence="2 3">
    <name type="scientific">Agrilactobacillus composti DSM 18527 = JCM 14202</name>
    <dbReference type="NCBI Taxonomy" id="1423734"/>
    <lineage>
        <taxon>Bacteria</taxon>
        <taxon>Bacillati</taxon>
        <taxon>Bacillota</taxon>
        <taxon>Bacilli</taxon>
        <taxon>Lactobacillales</taxon>
        <taxon>Lactobacillaceae</taxon>
        <taxon>Agrilactobacillus</taxon>
    </lineage>
</organism>
<protein>
    <recommendedName>
        <fullName evidence="1">HTH marR-type domain-containing protein</fullName>
    </recommendedName>
</protein>
<dbReference type="InterPro" id="IPR000835">
    <property type="entry name" value="HTH_MarR-typ"/>
</dbReference>
<dbReference type="GO" id="GO:0006950">
    <property type="term" value="P:response to stress"/>
    <property type="evidence" value="ECO:0007669"/>
    <property type="project" value="TreeGrafter"/>
</dbReference>
<dbReference type="GO" id="GO:0003700">
    <property type="term" value="F:DNA-binding transcription factor activity"/>
    <property type="evidence" value="ECO:0007669"/>
    <property type="project" value="InterPro"/>
</dbReference>
<dbReference type="PROSITE" id="PS50995">
    <property type="entry name" value="HTH_MARR_2"/>
    <property type="match status" value="1"/>
</dbReference>
<dbReference type="SMART" id="SM00347">
    <property type="entry name" value="HTH_MARR"/>
    <property type="match status" value="1"/>
</dbReference>
<dbReference type="InterPro" id="IPR036390">
    <property type="entry name" value="WH_DNA-bd_sf"/>
</dbReference>
<keyword evidence="3" id="KW-1185">Reference proteome</keyword>
<dbReference type="RefSeq" id="WP_035451495.1">
    <property type="nucleotide sequence ID" value="NZ_AZGA01000088.1"/>
</dbReference>
<dbReference type="Proteomes" id="UP000051236">
    <property type="component" value="Unassembled WGS sequence"/>
</dbReference>
<feature type="domain" description="HTH marR-type" evidence="1">
    <location>
        <begin position="4"/>
        <end position="136"/>
    </location>
</feature>
<comment type="caution">
    <text evidence="2">The sequence shown here is derived from an EMBL/GenBank/DDBJ whole genome shotgun (WGS) entry which is preliminary data.</text>
</comment>
<dbReference type="Pfam" id="PF12802">
    <property type="entry name" value="MarR_2"/>
    <property type="match status" value="1"/>
</dbReference>
<name>X0PDG8_9LACO</name>
<gene>
    <name evidence="2" type="ORF">FC83_GL001614</name>
</gene>
<accession>X0PDG8</accession>
<dbReference type="AlphaFoldDB" id="X0PDG8"/>
<dbReference type="PANTHER" id="PTHR33164:SF43">
    <property type="entry name" value="HTH-TYPE TRANSCRIPTIONAL REPRESSOR YETL"/>
    <property type="match status" value="1"/>
</dbReference>
<dbReference type="PANTHER" id="PTHR33164">
    <property type="entry name" value="TRANSCRIPTIONAL REGULATOR, MARR FAMILY"/>
    <property type="match status" value="1"/>
</dbReference>
<dbReference type="InterPro" id="IPR039422">
    <property type="entry name" value="MarR/SlyA-like"/>
</dbReference>
<dbReference type="SUPFAM" id="SSF46785">
    <property type="entry name" value="Winged helix' DNA-binding domain"/>
    <property type="match status" value="1"/>
</dbReference>
<dbReference type="STRING" id="1423734.FC83_GL001614"/>